<reference evidence="1 2" key="1">
    <citation type="submission" date="2019-12" db="EMBL/GenBank/DDBJ databases">
        <authorList>
            <person name="Alioto T."/>
            <person name="Alioto T."/>
            <person name="Gomez Garrido J."/>
        </authorList>
    </citation>
    <scope>NUCLEOTIDE SEQUENCE [LARGE SCALE GENOMIC DNA]</scope>
</reference>
<evidence type="ECO:0000313" key="1">
    <source>
        <dbReference type="EMBL" id="CAA2989242.1"/>
    </source>
</evidence>
<gene>
    <name evidence="1" type="ORF">OLEA9_A064374</name>
</gene>
<keyword evidence="2" id="KW-1185">Reference proteome</keyword>
<protein>
    <submittedName>
        <fullName evidence="1">Uncharacterized protein</fullName>
    </submittedName>
</protein>
<dbReference type="EMBL" id="CACTIH010004072">
    <property type="protein sequence ID" value="CAA2989242.1"/>
    <property type="molecule type" value="Genomic_DNA"/>
</dbReference>
<accession>A0A8S0SC59</accession>
<dbReference type="OrthoDB" id="848707at2759"/>
<proteinExistence type="predicted"/>
<comment type="caution">
    <text evidence="1">The sequence shown here is derived from an EMBL/GenBank/DDBJ whole genome shotgun (WGS) entry which is preliminary data.</text>
</comment>
<feature type="non-terminal residue" evidence="1">
    <location>
        <position position="50"/>
    </location>
</feature>
<dbReference type="Gramene" id="OE9A064374T1">
    <property type="protein sequence ID" value="OE9A064374C1"/>
    <property type="gene ID" value="OE9A064374"/>
</dbReference>
<sequence>MVIKGERPNLAHYVLTGMTTSVLSPTKTRLRYGMVISIILNHYKVDFTNE</sequence>
<evidence type="ECO:0000313" key="2">
    <source>
        <dbReference type="Proteomes" id="UP000594638"/>
    </source>
</evidence>
<dbReference type="Proteomes" id="UP000594638">
    <property type="component" value="Unassembled WGS sequence"/>
</dbReference>
<dbReference type="AlphaFoldDB" id="A0A8S0SC59"/>
<name>A0A8S0SC59_OLEEU</name>
<organism evidence="1 2">
    <name type="scientific">Olea europaea subsp. europaea</name>
    <dbReference type="NCBI Taxonomy" id="158383"/>
    <lineage>
        <taxon>Eukaryota</taxon>
        <taxon>Viridiplantae</taxon>
        <taxon>Streptophyta</taxon>
        <taxon>Embryophyta</taxon>
        <taxon>Tracheophyta</taxon>
        <taxon>Spermatophyta</taxon>
        <taxon>Magnoliopsida</taxon>
        <taxon>eudicotyledons</taxon>
        <taxon>Gunneridae</taxon>
        <taxon>Pentapetalae</taxon>
        <taxon>asterids</taxon>
        <taxon>lamiids</taxon>
        <taxon>Lamiales</taxon>
        <taxon>Oleaceae</taxon>
        <taxon>Oleeae</taxon>
        <taxon>Olea</taxon>
    </lineage>
</organism>